<dbReference type="AlphaFoldDB" id="A0A831RMR2"/>
<dbReference type="FunFam" id="3.40.50.11720:FF:000001">
    <property type="entry name" value="3-deoxy-D-manno-octulosonic acid transferase"/>
    <property type="match status" value="1"/>
</dbReference>
<keyword evidence="6 12" id="KW-0808">Transferase</keyword>
<feature type="domain" description="3-deoxy-D-manno-octulosonic-acid transferase N-terminal" evidence="13">
    <location>
        <begin position="33"/>
        <end position="210"/>
    </location>
</feature>
<organism evidence="14">
    <name type="scientific">Sedimenticola thiotaurini</name>
    <dbReference type="NCBI Taxonomy" id="1543721"/>
    <lineage>
        <taxon>Bacteria</taxon>
        <taxon>Pseudomonadati</taxon>
        <taxon>Pseudomonadota</taxon>
        <taxon>Gammaproteobacteria</taxon>
        <taxon>Chromatiales</taxon>
        <taxon>Sedimenticolaceae</taxon>
        <taxon>Sedimenticola</taxon>
    </lineage>
</organism>
<feature type="site" description="Transition state stabilizer" evidence="11">
    <location>
        <position position="129"/>
    </location>
</feature>
<dbReference type="Gene3D" id="3.40.50.11720">
    <property type="entry name" value="3-Deoxy-D-manno-octulosonic-acid transferase, N-terminal domain"/>
    <property type="match status" value="1"/>
</dbReference>
<dbReference type="InterPro" id="IPR038107">
    <property type="entry name" value="Glycos_transf_N_sf"/>
</dbReference>
<protein>
    <recommendedName>
        <fullName evidence="5 12">3-deoxy-D-manno-octulosonic acid transferase</fullName>
        <shortName evidence="12">Kdo transferase</shortName>
        <ecNumber evidence="4 12">2.4.99.12</ecNumber>
    </recommendedName>
    <alternativeName>
        <fullName evidence="8 12">Lipid IV(A) 3-deoxy-D-manno-octulosonic acid transferase</fullName>
    </alternativeName>
</protein>
<evidence type="ECO:0000256" key="8">
    <source>
        <dbReference type="ARBA" id="ARBA00031445"/>
    </source>
</evidence>
<comment type="subcellular location">
    <subcellularLocation>
        <location evidence="1">Cell inner membrane</location>
        <topology evidence="1">Single-pass membrane protein</topology>
        <orientation evidence="1">Cytoplasmic side</orientation>
    </subcellularLocation>
    <subcellularLocation>
        <location evidence="12">Cell membrane</location>
    </subcellularLocation>
</comment>
<keyword evidence="12" id="KW-0448">Lipopolysaccharide biosynthesis</keyword>
<dbReference type="UniPathway" id="UPA00958"/>
<dbReference type="EC" id="2.4.99.12" evidence="4 12"/>
<dbReference type="Pfam" id="PF04413">
    <property type="entry name" value="Glycos_transf_N"/>
    <property type="match status" value="1"/>
</dbReference>
<keyword evidence="12" id="KW-1003">Cell membrane</keyword>
<dbReference type="InterPro" id="IPR007507">
    <property type="entry name" value="Glycos_transf_N"/>
</dbReference>
<dbReference type="NCBIfam" id="NF004388">
    <property type="entry name" value="PRK05749.1-4"/>
    <property type="match status" value="1"/>
</dbReference>
<evidence type="ECO:0000313" key="14">
    <source>
        <dbReference type="EMBL" id="HEB95771.1"/>
    </source>
</evidence>
<keyword evidence="7" id="KW-0735">Signal-anchor</keyword>
<dbReference type="SUPFAM" id="SSF53756">
    <property type="entry name" value="UDP-Glycosyltransferase/glycogen phosphorylase"/>
    <property type="match status" value="1"/>
</dbReference>
<evidence type="ECO:0000256" key="5">
    <source>
        <dbReference type="ARBA" id="ARBA00019077"/>
    </source>
</evidence>
<dbReference type="EMBL" id="DRKP01000058">
    <property type="protein sequence ID" value="HEB95771.1"/>
    <property type="molecule type" value="Genomic_DNA"/>
</dbReference>
<accession>A0A831RMR2</accession>
<evidence type="ECO:0000256" key="10">
    <source>
        <dbReference type="PIRSR" id="PIRSR639901-1"/>
    </source>
</evidence>
<evidence type="ECO:0000256" key="12">
    <source>
        <dbReference type="RuleBase" id="RU365103"/>
    </source>
</evidence>
<comment type="function">
    <text evidence="12">Involved in lipopolysaccharide (LPS) biosynthesis. Catalyzes the transfer of 3-deoxy-D-manno-octulosonate (Kdo) residue(s) from CMP-Kdo to lipid IV(A), the tetraacyldisaccharide-1,4'-bisphosphate precursor of lipid A.</text>
</comment>
<comment type="pathway">
    <text evidence="2 12">Bacterial outer membrane biogenesis; LPS core biosynthesis.</text>
</comment>
<comment type="similarity">
    <text evidence="3">Belongs to the glycosyltransferase group 1 family. Glycosyltransferase 30 subfamily.</text>
</comment>
<dbReference type="InterPro" id="IPR039901">
    <property type="entry name" value="Kdotransferase"/>
</dbReference>
<sequence>MRRLYTALFCLLLPLVQLRLLWRSLKSPDYRRRWAERFGRFPAPGIGDSIWIHAVSIGEVQAAGPLAKRLLESHPDIPLVITTTTPTGSAQVRKLFGDRVHHVYFPYDVPFAIDGFLDRMRPRLLLMMETEIWPNLLAICEQRGITTILANARLSQRSARGYARLGRFAQQTFSRIGMVAAQGPADAERFLALGVGPGRVRITGSIKFDIKLPASLNERAEVLRRQWGGRPVWVAASTHEGEDEPLLEAHREIRRMHPDALLVLVPRHPERFERVAQLCRRMGFGTERRSSGRPCSPRTEVFLGDTMGELALFMAASDVVFVGGSLVPVGGHNILEPAALGVPILFGPHMFNFALISRMMLEAGAAIQVENRDQLAAIVGDWFGDASRRARIGEAGRRLVEENRGAVDRLLDLVEECIGGSQSPPGAPGAIGGPGA</sequence>
<dbReference type="GO" id="GO:0043842">
    <property type="term" value="F:Kdo transferase activity"/>
    <property type="evidence" value="ECO:0007669"/>
    <property type="project" value="UniProtKB-EC"/>
</dbReference>
<evidence type="ECO:0000256" key="2">
    <source>
        <dbReference type="ARBA" id="ARBA00004713"/>
    </source>
</evidence>
<evidence type="ECO:0000256" key="3">
    <source>
        <dbReference type="ARBA" id="ARBA00006380"/>
    </source>
</evidence>
<evidence type="ECO:0000256" key="1">
    <source>
        <dbReference type="ARBA" id="ARBA00004388"/>
    </source>
</evidence>
<reference evidence="14" key="1">
    <citation type="journal article" date="2020" name="mSystems">
        <title>Genome- and Community-Level Interaction Insights into Carbon Utilization and Element Cycling Functions of Hydrothermarchaeota in Hydrothermal Sediment.</title>
        <authorList>
            <person name="Zhou Z."/>
            <person name="Liu Y."/>
            <person name="Xu W."/>
            <person name="Pan J."/>
            <person name="Luo Z.H."/>
            <person name="Li M."/>
        </authorList>
    </citation>
    <scope>NUCLEOTIDE SEQUENCE [LARGE SCALE GENOMIC DNA]</scope>
    <source>
        <strain evidence="14">HyVt-443</strain>
    </source>
</reference>
<evidence type="ECO:0000256" key="7">
    <source>
        <dbReference type="ARBA" id="ARBA00022968"/>
    </source>
</evidence>
<evidence type="ECO:0000256" key="6">
    <source>
        <dbReference type="ARBA" id="ARBA00022679"/>
    </source>
</evidence>
<proteinExistence type="inferred from homology"/>
<evidence type="ECO:0000256" key="4">
    <source>
        <dbReference type="ARBA" id="ARBA00012621"/>
    </source>
</evidence>
<dbReference type="Proteomes" id="UP000886251">
    <property type="component" value="Unassembled WGS sequence"/>
</dbReference>
<dbReference type="FunFam" id="3.40.50.2000:FF:000032">
    <property type="entry name" value="3-deoxy-D-manno-octulosonic acid transferase"/>
    <property type="match status" value="1"/>
</dbReference>
<dbReference type="GO" id="GO:0009245">
    <property type="term" value="P:lipid A biosynthetic process"/>
    <property type="evidence" value="ECO:0007669"/>
    <property type="project" value="TreeGrafter"/>
</dbReference>
<keyword evidence="7" id="KW-0812">Transmembrane</keyword>
<evidence type="ECO:0000256" key="9">
    <source>
        <dbReference type="ARBA" id="ARBA00049183"/>
    </source>
</evidence>
<feature type="site" description="Transition state stabilizer" evidence="11">
    <location>
        <position position="207"/>
    </location>
</feature>
<dbReference type="PANTHER" id="PTHR42755:SF1">
    <property type="entry name" value="3-DEOXY-D-MANNO-OCTULOSONIC ACID TRANSFERASE, MITOCHONDRIAL-RELATED"/>
    <property type="match status" value="1"/>
</dbReference>
<feature type="active site" description="Proton acceptor" evidence="10">
    <location>
        <position position="59"/>
    </location>
</feature>
<keyword evidence="12" id="KW-0472">Membrane</keyword>
<evidence type="ECO:0000256" key="11">
    <source>
        <dbReference type="PIRSR" id="PIRSR639901-2"/>
    </source>
</evidence>
<dbReference type="Gene3D" id="3.40.50.2000">
    <property type="entry name" value="Glycogen Phosphorylase B"/>
    <property type="match status" value="1"/>
</dbReference>
<dbReference type="GO" id="GO:0005886">
    <property type="term" value="C:plasma membrane"/>
    <property type="evidence" value="ECO:0007669"/>
    <property type="project" value="UniProtKB-SubCell"/>
</dbReference>
<comment type="catalytic activity">
    <reaction evidence="9 12">
        <text>lipid IVA (E. coli) + CMP-3-deoxy-beta-D-manno-octulosonate = alpha-Kdo-(2-&gt;6)-lipid IVA (E. coli) + CMP + H(+)</text>
        <dbReference type="Rhea" id="RHEA:28066"/>
        <dbReference type="ChEBI" id="CHEBI:15378"/>
        <dbReference type="ChEBI" id="CHEBI:58603"/>
        <dbReference type="ChEBI" id="CHEBI:60364"/>
        <dbReference type="ChEBI" id="CHEBI:60377"/>
        <dbReference type="ChEBI" id="CHEBI:85987"/>
        <dbReference type="EC" id="2.4.99.12"/>
    </reaction>
</comment>
<dbReference type="GO" id="GO:0009244">
    <property type="term" value="P:lipopolysaccharide core region biosynthetic process"/>
    <property type="evidence" value="ECO:0007669"/>
    <property type="project" value="UniProtKB-UniRule"/>
</dbReference>
<dbReference type="PANTHER" id="PTHR42755">
    <property type="entry name" value="3-DEOXY-MANNO-OCTULOSONATE CYTIDYLYLTRANSFERASE"/>
    <property type="match status" value="1"/>
</dbReference>
<gene>
    <name evidence="14" type="ORF">ENI96_04995</name>
</gene>
<comment type="caution">
    <text evidence="14">The sequence shown here is derived from an EMBL/GenBank/DDBJ whole genome shotgun (WGS) entry which is preliminary data.</text>
</comment>
<evidence type="ECO:0000259" key="13">
    <source>
        <dbReference type="Pfam" id="PF04413"/>
    </source>
</evidence>
<name>A0A831RMR2_9GAMM</name>